<comment type="caution">
    <text evidence="1">The sequence shown here is derived from an EMBL/GenBank/DDBJ whole genome shotgun (WGS) entry which is preliminary data.</text>
</comment>
<evidence type="ECO:0000313" key="1">
    <source>
        <dbReference type="EMBL" id="KAJ1673241.1"/>
    </source>
</evidence>
<organism evidence="1 2">
    <name type="scientific">Spiromyces aspiralis</name>
    <dbReference type="NCBI Taxonomy" id="68401"/>
    <lineage>
        <taxon>Eukaryota</taxon>
        <taxon>Fungi</taxon>
        <taxon>Fungi incertae sedis</taxon>
        <taxon>Zoopagomycota</taxon>
        <taxon>Kickxellomycotina</taxon>
        <taxon>Kickxellomycetes</taxon>
        <taxon>Kickxellales</taxon>
        <taxon>Kickxellaceae</taxon>
        <taxon>Spiromyces</taxon>
    </lineage>
</organism>
<dbReference type="EMBL" id="JAMZIH010007205">
    <property type="protein sequence ID" value="KAJ1673241.1"/>
    <property type="molecule type" value="Genomic_DNA"/>
</dbReference>
<evidence type="ECO:0000313" key="2">
    <source>
        <dbReference type="Proteomes" id="UP001145114"/>
    </source>
</evidence>
<name>A0ACC1HD25_9FUNG</name>
<proteinExistence type="predicted"/>
<feature type="non-terminal residue" evidence="1">
    <location>
        <position position="92"/>
    </location>
</feature>
<dbReference type="Proteomes" id="UP001145114">
    <property type="component" value="Unassembled WGS sequence"/>
</dbReference>
<keyword evidence="2" id="KW-1185">Reference proteome</keyword>
<gene>
    <name evidence="1" type="ORF">EV182_005627</name>
</gene>
<sequence>MLTNWAGHGGNASDSSSHGHSAHNHHHHQQQQQQQQWQYGGDYHGHDHHQSARTATGEPKSGHYNNSPYSPLFFPETAAKETAKSIPSTPIG</sequence>
<reference evidence="1" key="1">
    <citation type="submission" date="2022-06" db="EMBL/GenBank/DDBJ databases">
        <title>Phylogenomic reconstructions and comparative analyses of Kickxellomycotina fungi.</title>
        <authorList>
            <person name="Reynolds N.K."/>
            <person name="Stajich J.E."/>
            <person name="Barry K."/>
            <person name="Grigoriev I.V."/>
            <person name="Crous P."/>
            <person name="Smith M.E."/>
        </authorList>
    </citation>
    <scope>NUCLEOTIDE SEQUENCE</scope>
    <source>
        <strain evidence="1">RSA 2271</strain>
    </source>
</reference>
<protein>
    <submittedName>
        <fullName evidence="1">Uncharacterized protein</fullName>
    </submittedName>
</protein>
<accession>A0ACC1HD25</accession>